<feature type="region of interest" description="Disordered" evidence="1">
    <location>
        <begin position="185"/>
        <end position="215"/>
    </location>
</feature>
<sequence>MNINLLVETDIDTSQFRRNLAHFIDQQKPDPLVRRQLQSLHLEWKHGDNGGDDDNNASPDDGNNKNENQVDCPIRNDSMDSLPSSSSSLSSSSFLREGTLTMIGEFVTISLHCKCTWMIIDTGTCAAPAGDNDTSTRKGGDELSNAQISTSTGGRRCQMNFQFWVSTAFTLKLAWNKLLLCKEKGKDDEGEGEGIHSKRQSKMDRKGKKAQEKLRSGMVERMKKDVYIRRLFVDKDAGTSTNASAASSPSSSTSQNHGILLCEAMIQFDQAPVPVPTSSKSSLSSSTTSPLGSGSSTSTLKMTNLEERVYVAEEALEGVRRSLFSHMEDNISVMEFLLDLPFLPKNTGAFMNTSSSAHTGGSGISMTSETEEDTGPGSEMRPDVERGTCTNDGKNDVQSDKNKLGNMLAERVVMRVLEDVMFDQCEKEGEDELLEDLNIGGDDNGGGGGDGDGDKSDWIEERGRNEDNGSSRKGKKQKHKS</sequence>
<organism evidence="2">
    <name type="scientific">Chaetoceros debilis</name>
    <dbReference type="NCBI Taxonomy" id="122233"/>
    <lineage>
        <taxon>Eukaryota</taxon>
        <taxon>Sar</taxon>
        <taxon>Stramenopiles</taxon>
        <taxon>Ochrophyta</taxon>
        <taxon>Bacillariophyta</taxon>
        <taxon>Coscinodiscophyceae</taxon>
        <taxon>Chaetocerotophycidae</taxon>
        <taxon>Chaetocerotales</taxon>
        <taxon>Chaetocerotaceae</taxon>
        <taxon>Chaetoceros</taxon>
    </lineage>
</organism>
<feature type="compositionally biased region" description="Low complexity" evidence="1">
    <location>
        <begin position="81"/>
        <end position="92"/>
    </location>
</feature>
<feature type="region of interest" description="Disordered" evidence="1">
    <location>
        <begin position="44"/>
        <end position="92"/>
    </location>
</feature>
<feature type="compositionally biased region" description="Polar residues" evidence="1">
    <location>
        <begin position="356"/>
        <end position="368"/>
    </location>
</feature>
<gene>
    <name evidence="2" type="ORF">CDEB00056_LOCUS20394</name>
</gene>
<name>A0A7S3QF80_9STRA</name>
<evidence type="ECO:0000256" key="1">
    <source>
        <dbReference type="SAM" id="MobiDB-lite"/>
    </source>
</evidence>
<reference evidence="2" key="1">
    <citation type="submission" date="2021-01" db="EMBL/GenBank/DDBJ databases">
        <authorList>
            <person name="Corre E."/>
            <person name="Pelletier E."/>
            <person name="Niang G."/>
            <person name="Scheremetjew M."/>
            <person name="Finn R."/>
            <person name="Kale V."/>
            <person name="Holt S."/>
            <person name="Cochrane G."/>
            <person name="Meng A."/>
            <person name="Brown T."/>
            <person name="Cohen L."/>
        </authorList>
    </citation>
    <scope>NUCLEOTIDE SEQUENCE</scope>
    <source>
        <strain evidence="2">MM31A-1</strain>
    </source>
</reference>
<feature type="compositionally biased region" description="Basic and acidic residues" evidence="1">
    <location>
        <begin position="393"/>
        <end position="403"/>
    </location>
</feature>
<feature type="compositionally biased region" description="Basic and acidic residues" evidence="1">
    <location>
        <begin position="452"/>
        <end position="470"/>
    </location>
</feature>
<accession>A0A7S3QF80</accession>
<feature type="compositionally biased region" description="Basic residues" evidence="1">
    <location>
        <begin position="472"/>
        <end position="481"/>
    </location>
</feature>
<evidence type="ECO:0000313" key="2">
    <source>
        <dbReference type="EMBL" id="CAE0475541.1"/>
    </source>
</evidence>
<feature type="region of interest" description="Disordered" evidence="1">
    <location>
        <begin position="429"/>
        <end position="481"/>
    </location>
</feature>
<feature type="compositionally biased region" description="Low complexity" evidence="1">
    <location>
        <begin position="276"/>
        <end position="298"/>
    </location>
</feature>
<feature type="region of interest" description="Disordered" evidence="1">
    <location>
        <begin position="356"/>
        <end position="403"/>
    </location>
</feature>
<feature type="region of interest" description="Disordered" evidence="1">
    <location>
        <begin position="273"/>
        <end position="298"/>
    </location>
</feature>
<proteinExistence type="predicted"/>
<dbReference type="AlphaFoldDB" id="A0A7S3QF80"/>
<feature type="region of interest" description="Disordered" evidence="1">
    <location>
        <begin position="131"/>
        <end position="151"/>
    </location>
</feature>
<dbReference type="EMBL" id="HBIO01026556">
    <property type="protein sequence ID" value="CAE0475541.1"/>
    <property type="molecule type" value="Transcribed_RNA"/>
</dbReference>
<protein>
    <submittedName>
        <fullName evidence="2">Uncharacterized protein</fullName>
    </submittedName>
</protein>